<keyword evidence="1" id="KW-0677">Repeat</keyword>
<dbReference type="InterPro" id="IPR000551">
    <property type="entry name" value="MerR-type_HTH_dom"/>
</dbReference>
<accession>A0A518HKD2</accession>
<dbReference type="Gene3D" id="1.10.1660.10">
    <property type="match status" value="1"/>
</dbReference>
<dbReference type="InterPro" id="IPR011990">
    <property type="entry name" value="TPR-like_helical_dom_sf"/>
</dbReference>
<dbReference type="GO" id="GO:0003677">
    <property type="term" value="F:DNA binding"/>
    <property type="evidence" value="ECO:0007669"/>
    <property type="project" value="InterPro"/>
</dbReference>
<feature type="compositionally biased region" description="Acidic residues" evidence="4">
    <location>
        <begin position="105"/>
        <end position="117"/>
    </location>
</feature>
<keyword evidence="7" id="KW-1185">Reference proteome</keyword>
<organism evidence="6 7">
    <name type="scientific">Stieleria neptunia</name>
    <dbReference type="NCBI Taxonomy" id="2527979"/>
    <lineage>
        <taxon>Bacteria</taxon>
        <taxon>Pseudomonadati</taxon>
        <taxon>Planctomycetota</taxon>
        <taxon>Planctomycetia</taxon>
        <taxon>Pirellulales</taxon>
        <taxon>Pirellulaceae</taxon>
        <taxon>Stieleria</taxon>
    </lineage>
</organism>
<dbReference type="RefSeq" id="WP_231744104.1">
    <property type="nucleotide sequence ID" value="NZ_CP037423.1"/>
</dbReference>
<dbReference type="Gene3D" id="1.25.40.10">
    <property type="entry name" value="Tetratricopeptide repeat domain"/>
    <property type="match status" value="1"/>
</dbReference>
<dbReference type="AlphaFoldDB" id="A0A518HKD2"/>
<name>A0A518HKD2_9BACT</name>
<evidence type="ECO:0000259" key="5">
    <source>
        <dbReference type="Pfam" id="PF13411"/>
    </source>
</evidence>
<dbReference type="InterPro" id="IPR009061">
    <property type="entry name" value="DNA-bd_dom_put_sf"/>
</dbReference>
<feature type="region of interest" description="Disordered" evidence="4">
    <location>
        <begin position="1"/>
        <end position="135"/>
    </location>
</feature>
<evidence type="ECO:0000256" key="2">
    <source>
        <dbReference type="ARBA" id="ARBA00022803"/>
    </source>
</evidence>
<sequence>MSDRNNREQRILVTPHEAPRRSIPLPEPTDTNDPAPLRILSFPGDSPRDGGDGAEPPSTDDPPSTDEPHDATEPQDATASFMTLTGETETQPPSTLENCTLDTLVSEDEGDDGDSDAELLVGEPSPNKSSDADPASFADKRVALVGRFGSMSRREAANVLQSFQAVAVDLPRRSSAAASGKKRDDPSAPPADRMMLDLVVIGADQPPLSQDELLPPGVIDAAGRGELEIIHETELWQRLGLFDVGRSAQRYYTPVMLADLLGVSVRVIRRWHRRGLITPVTTLHKLQYFDYAEVATAKRLAGWISAGASPAAIERRLVDLVQVLPNIRRPLDQLSILVEGKHVLLRQGDGLVEPGGQMRFDFDALESDGASTPEVLAFEPPDQPPMLRAVSTAEHDPILMAAYQAEDEDDLETAIDLYHTILARDGARADVSFQIGELLYRMNFLIAARERYYSAIEMDPEFVEARASLGAVLAELGQLELAVAALRGALSMHDDYADVHYTLAKTLDRIGDDRQALQHWQRILQLAPDSPWAAEAKERLGV</sequence>
<feature type="repeat" description="TPR" evidence="3">
    <location>
        <begin position="497"/>
        <end position="530"/>
    </location>
</feature>
<evidence type="ECO:0000313" key="7">
    <source>
        <dbReference type="Proteomes" id="UP000319004"/>
    </source>
</evidence>
<dbReference type="SUPFAM" id="SSF46955">
    <property type="entry name" value="Putative DNA-binding domain"/>
    <property type="match status" value="1"/>
</dbReference>
<dbReference type="PROSITE" id="PS50005">
    <property type="entry name" value="TPR"/>
    <property type="match status" value="1"/>
</dbReference>
<feature type="domain" description="HTH merR-type" evidence="5">
    <location>
        <begin position="252"/>
        <end position="316"/>
    </location>
</feature>
<dbReference type="GO" id="GO:0006355">
    <property type="term" value="P:regulation of DNA-templated transcription"/>
    <property type="evidence" value="ECO:0007669"/>
    <property type="project" value="InterPro"/>
</dbReference>
<keyword evidence="2 3" id="KW-0802">TPR repeat</keyword>
<evidence type="ECO:0000313" key="6">
    <source>
        <dbReference type="EMBL" id="QDV41291.1"/>
    </source>
</evidence>
<evidence type="ECO:0000256" key="3">
    <source>
        <dbReference type="PROSITE-ProRule" id="PRU00339"/>
    </source>
</evidence>
<feature type="compositionally biased region" description="Polar residues" evidence="4">
    <location>
        <begin position="75"/>
        <end position="103"/>
    </location>
</feature>
<feature type="compositionally biased region" description="Basic and acidic residues" evidence="4">
    <location>
        <begin position="1"/>
        <end position="10"/>
    </location>
</feature>
<dbReference type="SMART" id="SM00028">
    <property type="entry name" value="TPR"/>
    <property type="match status" value="3"/>
</dbReference>
<protein>
    <submittedName>
        <fullName evidence="6">MerR family regulatory protein</fullName>
    </submittedName>
</protein>
<dbReference type="PANTHER" id="PTHR44858">
    <property type="entry name" value="TETRATRICOPEPTIDE REPEAT PROTEIN 6"/>
    <property type="match status" value="1"/>
</dbReference>
<evidence type="ECO:0000256" key="1">
    <source>
        <dbReference type="ARBA" id="ARBA00022737"/>
    </source>
</evidence>
<dbReference type="SUPFAM" id="SSF48452">
    <property type="entry name" value="TPR-like"/>
    <property type="match status" value="1"/>
</dbReference>
<reference evidence="6 7" key="1">
    <citation type="submission" date="2019-03" db="EMBL/GenBank/DDBJ databases">
        <title>Deep-cultivation of Planctomycetes and their phenomic and genomic characterization uncovers novel biology.</title>
        <authorList>
            <person name="Wiegand S."/>
            <person name="Jogler M."/>
            <person name="Boedeker C."/>
            <person name="Pinto D."/>
            <person name="Vollmers J."/>
            <person name="Rivas-Marin E."/>
            <person name="Kohn T."/>
            <person name="Peeters S.H."/>
            <person name="Heuer A."/>
            <person name="Rast P."/>
            <person name="Oberbeckmann S."/>
            <person name="Bunk B."/>
            <person name="Jeske O."/>
            <person name="Meyerdierks A."/>
            <person name="Storesund J.E."/>
            <person name="Kallscheuer N."/>
            <person name="Luecker S."/>
            <person name="Lage O.M."/>
            <person name="Pohl T."/>
            <person name="Merkel B.J."/>
            <person name="Hornburger P."/>
            <person name="Mueller R.-W."/>
            <person name="Bruemmer F."/>
            <person name="Labrenz M."/>
            <person name="Spormann A.M."/>
            <person name="Op den Camp H."/>
            <person name="Overmann J."/>
            <person name="Amann R."/>
            <person name="Jetten M.S.M."/>
            <person name="Mascher T."/>
            <person name="Medema M.H."/>
            <person name="Devos D.P."/>
            <person name="Kaster A.-K."/>
            <person name="Ovreas L."/>
            <person name="Rohde M."/>
            <person name="Galperin M.Y."/>
            <person name="Jogler C."/>
        </authorList>
    </citation>
    <scope>NUCLEOTIDE SEQUENCE [LARGE SCALE GENOMIC DNA]</scope>
    <source>
        <strain evidence="6 7">Enr13</strain>
    </source>
</reference>
<dbReference type="Pfam" id="PF13411">
    <property type="entry name" value="MerR_1"/>
    <property type="match status" value="1"/>
</dbReference>
<dbReference type="EMBL" id="CP037423">
    <property type="protein sequence ID" value="QDV41291.1"/>
    <property type="molecule type" value="Genomic_DNA"/>
</dbReference>
<dbReference type="KEGG" id="snep:Enr13x_11290"/>
<proteinExistence type="predicted"/>
<dbReference type="PANTHER" id="PTHR44858:SF1">
    <property type="entry name" value="UDP-N-ACETYLGLUCOSAMINE--PEPTIDE N-ACETYLGLUCOSAMINYLTRANSFERASE SPINDLY-RELATED"/>
    <property type="match status" value="1"/>
</dbReference>
<dbReference type="Pfam" id="PF14559">
    <property type="entry name" value="TPR_19"/>
    <property type="match status" value="1"/>
</dbReference>
<dbReference type="InterPro" id="IPR019734">
    <property type="entry name" value="TPR_rpt"/>
</dbReference>
<dbReference type="Proteomes" id="UP000319004">
    <property type="component" value="Chromosome"/>
</dbReference>
<evidence type="ECO:0000256" key="4">
    <source>
        <dbReference type="SAM" id="MobiDB-lite"/>
    </source>
</evidence>
<dbReference type="InterPro" id="IPR050498">
    <property type="entry name" value="Ycf3"/>
</dbReference>
<gene>
    <name evidence="6" type="ORF">Enr13x_11290</name>
</gene>